<name>A0A6J4TK00_9ACTN</name>
<reference evidence="2" key="1">
    <citation type="submission" date="2020-02" db="EMBL/GenBank/DDBJ databases">
        <authorList>
            <person name="Meier V. D."/>
        </authorList>
    </citation>
    <scope>NUCLEOTIDE SEQUENCE</scope>
    <source>
        <strain evidence="2">AVDCRST_MAG67</strain>
    </source>
</reference>
<evidence type="ECO:0000256" key="1">
    <source>
        <dbReference type="SAM" id="MobiDB-lite"/>
    </source>
</evidence>
<dbReference type="EMBL" id="CADCVQ010000152">
    <property type="protein sequence ID" value="CAA9525367.1"/>
    <property type="molecule type" value="Genomic_DNA"/>
</dbReference>
<feature type="compositionally biased region" description="Polar residues" evidence="1">
    <location>
        <begin position="43"/>
        <end position="52"/>
    </location>
</feature>
<proteinExistence type="predicted"/>
<evidence type="ECO:0000313" key="2">
    <source>
        <dbReference type="EMBL" id="CAA9525367.1"/>
    </source>
</evidence>
<accession>A0A6J4TK00</accession>
<feature type="region of interest" description="Disordered" evidence="1">
    <location>
        <begin position="32"/>
        <end position="52"/>
    </location>
</feature>
<protein>
    <submittedName>
        <fullName evidence="2">Uncharacterized protein</fullName>
    </submittedName>
</protein>
<dbReference type="AlphaFoldDB" id="A0A6J4TK00"/>
<organism evidence="2">
    <name type="scientific">uncultured Solirubrobacteraceae bacterium</name>
    <dbReference type="NCBI Taxonomy" id="1162706"/>
    <lineage>
        <taxon>Bacteria</taxon>
        <taxon>Bacillati</taxon>
        <taxon>Actinomycetota</taxon>
        <taxon>Thermoleophilia</taxon>
        <taxon>Solirubrobacterales</taxon>
        <taxon>Solirubrobacteraceae</taxon>
        <taxon>environmental samples</taxon>
    </lineage>
</organism>
<sequence>MIVDREARPGAAERGAVEDTLCLSMMLFKPAGTQPPTREAIKTTRTSWRGGC</sequence>
<gene>
    <name evidence="2" type="ORF">AVDCRST_MAG67-3634</name>
</gene>